<dbReference type="OrthoDB" id="10300629at2759"/>
<reference evidence="3 4" key="1">
    <citation type="submission" date="2019-01" db="EMBL/GenBank/DDBJ databases">
        <title>Nuclear Genome Assembly of the Microalgal Biofuel strain Nannochloropsis salina CCMP1776.</title>
        <authorList>
            <person name="Hovde B."/>
        </authorList>
    </citation>
    <scope>NUCLEOTIDE SEQUENCE [LARGE SCALE GENOMIC DNA]</scope>
    <source>
        <strain evidence="3 4">CCMP1776</strain>
    </source>
</reference>
<feature type="coiled-coil region" evidence="1">
    <location>
        <begin position="274"/>
        <end position="363"/>
    </location>
</feature>
<feature type="region of interest" description="Disordered" evidence="2">
    <location>
        <begin position="198"/>
        <end position="222"/>
    </location>
</feature>
<accession>A0A4D9CRD3</accession>
<evidence type="ECO:0000313" key="3">
    <source>
        <dbReference type="EMBL" id="TFJ81762.1"/>
    </source>
</evidence>
<dbReference type="Proteomes" id="UP000355283">
    <property type="component" value="Unassembled WGS sequence"/>
</dbReference>
<sequence>MSFTSDEAWENHFDSLSPARKRYHYTVLSALLFDPEVELCELEMIKADAMKAVARQARRDRLLLNDALKKGHEQELTEEIAVIEKRVEEMQVWVQNEIASLKPVALQKVVSEYEHAMEHFYLHGDTNTKGRKHSFSLFDNEAEELDEIESEKMDTYDSEENELNGRDSALAGVDVSERETDITDYTLSSLNPLSKKRLASPVTTSESNGGFLPPLRKKNKRSSTLDNLKQRVVEDLVDVMVGAPDRGGRRSRLGLEPEGLVQEVLGSLNQAMLQKQLSTALAAAKQECEQERHRALNDEMEKRLKVALEQMQCEMSAEFENHLQEEKEKVRVLTEVAMDEQRRELEERLKEEHAREMAEMLQKVGLA</sequence>
<dbReference type="EMBL" id="SDOX01000122">
    <property type="protein sequence ID" value="TFJ81762.1"/>
    <property type="molecule type" value="Genomic_DNA"/>
</dbReference>
<dbReference type="AlphaFoldDB" id="A0A4D9CRD3"/>
<keyword evidence="4" id="KW-1185">Reference proteome</keyword>
<organism evidence="3 4">
    <name type="scientific">Nannochloropsis salina CCMP1776</name>
    <dbReference type="NCBI Taxonomy" id="1027361"/>
    <lineage>
        <taxon>Eukaryota</taxon>
        <taxon>Sar</taxon>
        <taxon>Stramenopiles</taxon>
        <taxon>Ochrophyta</taxon>
        <taxon>Eustigmatophyceae</taxon>
        <taxon>Eustigmatales</taxon>
        <taxon>Monodopsidaceae</taxon>
        <taxon>Microchloropsis</taxon>
        <taxon>Microchloropsis salina</taxon>
    </lineage>
</organism>
<keyword evidence="1" id="KW-0175">Coiled coil</keyword>
<comment type="caution">
    <text evidence="3">The sequence shown here is derived from an EMBL/GenBank/DDBJ whole genome shotgun (WGS) entry which is preliminary data.</text>
</comment>
<gene>
    <name evidence="3" type="ORF">NSK_007010</name>
</gene>
<protein>
    <submittedName>
        <fullName evidence="3">Uncharacterized protein</fullName>
    </submittedName>
</protein>
<evidence type="ECO:0000256" key="2">
    <source>
        <dbReference type="SAM" id="MobiDB-lite"/>
    </source>
</evidence>
<proteinExistence type="predicted"/>
<name>A0A4D9CRD3_9STRA</name>
<evidence type="ECO:0000256" key="1">
    <source>
        <dbReference type="SAM" id="Coils"/>
    </source>
</evidence>
<evidence type="ECO:0000313" key="4">
    <source>
        <dbReference type="Proteomes" id="UP000355283"/>
    </source>
</evidence>